<dbReference type="Pfam" id="PF12796">
    <property type="entry name" value="Ank_2"/>
    <property type="match status" value="1"/>
</dbReference>
<dbReference type="PROSITE" id="PS52046">
    <property type="entry name" value="ZF_C2HC_NPR"/>
    <property type="match status" value="1"/>
</dbReference>
<dbReference type="PANTHER" id="PTHR46475">
    <property type="entry name" value="REGULATORY PROTEIN NPR3"/>
    <property type="match status" value="1"/>
</dbReference>
<evidence type="ECO:0000256" key="13">
    <source>
        <dbReference type="PROSITE-ProRule" id="PRU01391"/>
    </source>
</evidence>
<comment type="subcellular location">
    <subcellularLocation>
        <location evidence="1">Nucleus</location>
    </subcellularLocation>
</comment>
<dbReference type="FunFam" id="1.25.40.20:FF:000123">
    <property type="entry name" value="regulatory protein NPR3-like"/>
    <property type="match status" value="1"/>
</dbReference>
<evidence type="ECO:0000256" key="11">
    <source>
        <dbReference type="ARBA" id="ARBA00044947"/>
    </source>
</evidence>
<gene>
    <name evidence="17" type="ORF">DCAR_0100765</name>
</gene>
<dbReference type="GO" id="GO:2000022">
    <property type="term" value="P:regulation of jasmonic acid mediated signaling pathway"/>
    <property type="evidence" value="ECO:0007669"/>
    <property type="project" value="InterPro"/>
</dbReference>
<dbReference type="GO" id="GO:2000031">
    <property type="term" value="P:regulation of salicylic acid mediated signaling pathway"/>
    <property type="evidence" value="ECO:0007669"/>
    <property type="project" value="InterPro"/>
</dbReference>
<name>A0AAF1AEG5_DAUCS</name>
<keyword evidence="4" id="KW-0677">Repeat</keyword>
<dbReference type="GO" id="GO:0009862">
    <property type="term" value="P:systemic acquired resistance, salicylic acid mediated signaling pathway"/>
    <property type="evidence" value="ECO:0007669"/>
    <property type="project" value="InterPro"/>
</dbReference>
<dbReference type="AlphaFoldDB" id="A0AAF1AEG5"/>
<dbReference type="InterPro" id="IPR036770">
    <property type="entry name" value="Ankyrin_rpt-contain_sf"/>
</dbReference>
<evidence type="ECO:0000256" key="5">
    <source>
        <dbReference type="ARBA" id="ARBA00022771"/>
    </source>
</evidence>
<keyword evidence="8" id="KW-0862">Zinc</keyword>
<dbReference type="GO" id="GO:0042742">
    <property type="term" value="P:defense response to bacterium"/>
    <property type="evidence" value="ECO:0007669"/>
    <property type="project" value="TreeGrafter"/>
</dbReference>
<evidence type="ECO:0000256" key="3">
    <source>
        <dbReference type="ARBA" id="ARBA00022723"/>
    </source>
</evidence>
<evidence type="ECO:0000256" key="4">
    <source>
        <dbReference type="ARBA" id="ARBA00022737"/>
    </source>
</evidence>
<keyword evidence="9 12" id="KW-0040">ANK repeat</keyword>
<dbReference type="InterPro" id="IPR000210">
    <property type="entry name" value="BTB/POZ_dom"/>
</dbReference>
<dbReference type="InterPro" id="IPR011333">
    <property type="entry name" value="SKP1/BTB/POZ_sf"/>
</dbReference>
<dbReference type="CDD" id="cd18310">
    <property type="entry name" value="BTB_POZ_NPR_plant"/>
    <property type="match status" value="1"/>
</dbReference>
<evidence type="ECO:0000256" key="14">
    <source>
        <dbReference type="SAM" id="MobiDB-lite"/>
    </source>
</evidence>
<dbReference type="InterPro" id="IPR002110">
    <property type="entry name" value="Ankyrin_rpt"/>
</dbReference>
<dbReference type="Gene3D" id="3.30.710.10">
    <property type="entry name" value="Potassium Channel Kv1.1, Chain A"/>
    <property type="match status" value="1"/>
</dbReference>
<comment type="similarity">
    <text evidence="11">Belongs to the plant 'ANKYRIN-BTB/POZ' family. 'NPR1-like' subfamily.</text>
</comment>
<keyword evidence="10" id="KW-0539">Nucleus</keyword>
<evidence type="ECO:0000256" key="6">
    <source>
        <dbReference type="ARBA" id="ARBA00022786"/>
    </source>
</evidence>
<dbReference type="GO" id="GO:0050832">
    <property type="term" value="P:defense response to fungus"/>
    <property type="evidence" value="ECO:0007669"/>
    <property type="project" value="TreeGrafter"/>
</dbReference>
<evidence type="ECO:0000313" key="17">
    <source>
        <dbReference type="EMBL" id="WOG81614.1"/>
    </source>
</evidence>
<feature type="repeat" description="ANK" evidence="12">
    <location>
        <begin position="332"/>
        <end position="357"/>
    </location>
</feature>
<dbReference type="Pfam" id="PF12313">
    <property type="entry name" value="NPR1_like_C"/>
    <property type="match status" value="1"/>
</dbReference>
<evidence type="ECO:0008006" key="19">
    <source>
        <dbReference type="Google" id="ProtNLM"/>
    </source>
</evidence>
<dbReference type="Gene3D" id="1.25.40.20">
    <property type="entry name" value="Ankyrin repeat-containing domain"/>
    <property type="match status" value="1"/>
</dbReference>
<dbReference type="PROSITE" id="PS50097">
    <property type="entry name" value="BTB"/>
    <property type="match status" value="1"/>
</dbReference>
<dbReference type="GO" id="GO:0008270">
    <property type="term" value="F:zinc ion binding"/>
    <property type="evidence" value="ECO:0007669"/>
    <property type="project" value="UniProtKB-KW"/>
</dbReference>
<sequence>MENLTEPSSSISFSSSNGSTGYTLTESSVSEKVSSLQVVSLYKLSASLEQLLIDSVGEYSDADIVVEDIAVGVHRCILAARSKFFDALFKKEKKGGSAGKGSRPRYCMSDMLPFGNVGYEAFLIVLSYLYTGKLKPSPAEVSTCVDDGCAHDACRPAINFSVELMYASAIFEVPELISLFQRRLFNFVEKAHVEDVIPIILAAFHCQLTQLLDQCIHRVARSDLDSISLEKEFPFEVAERIKLLRDKLQGVKLQADDSAMIPEDPLREKSTRRIHKALDSDDVELVKLLLTESNISLDEANALHYAAAYCDPKVVSQLLSLDLADVNLRNARGYTVLHVAALRKEPSIIVPLLSRGACALETTLDGRSAVSICKRLTRPKDFHAKTEKGQKSNKDRLCINVLEQEVHRNPMAGNSSRSSSNITDDLHLKLLCLENRVAFARLLFPYEAQLAMENASADTTSEFSSILESKVSSGNLREVDLNETPIAQNKRLLSRMEALSKTVETGRRYFPHCSEILDNFMVDDLPDSFYLEEGSAEEQEFRRKRFIELKEDVQKAFTKDKAELERVGLGSSLSTSSNKKRRKFQS</sequence>
<dbReference type="SUPFAM" id="SSF48403">
    <property type="entry name" value="Ankyrin repeat"/>
    <property type="match status" value="1"/>
</dbReference>
<feature type="domain" description="BTB" evidence="15">
    <location>
        <begin position="60"/>
        <end position="138"/>
    </location>
</feature>
<proteinExistence type="inferred from homology"/>
<dbReference type="PANTHER" id="PTHR46475:SF2">
    <property type="entry name" value="REGULATORY PROTEIN NPR3"/>
    <property type="match status" value="1"/>
</dbReference>
<dbReference type="KEGG" id="dcr:108205369"/>
<evidence type="ECO:0000256" key="10">
    <source>
        <dbReference type="ARBA" id="ARBA00023242"/>
    </source>
</evidence>
<comment type="caution">
    <text evidence="13">Lacks conserved residue(s) required for the propagation of feature annotation.</text>
</comment>
<keyword evidence="7" id="KW-0611">Plant defense</keyword>
<evidence type="ECO:0000313" key="18">
    <source>
        <dbReference type="Proteomes" id="UP000077755"/>
    </source>
</evidence>
<dbReference type="InterPro" id="IPR021094">
    <property type="entry name" value="NPR1/NIM1-like_C"/>
</dbReference>
<evidence type="ECO:0000256" key="2">
    <source>
        <dbReference type="ARBA" id="ARBA00004906"/>
    </source>
</evidence>
<evidence type="ECO:0000259" key="16">
    <source>
        <dbReference type="PROSITE" id="PS52046"/>
    </source>
</evidence>
<comment type="pathway">
    <text evidence="2">Protein modification; protein ubiquitination.</text>
</comment>
<organism evidence="17 18">
    <name type="scientific">Daucus carota subsp. sativus</name>
    <name type="common">Carrot</name>
    <dbReference type="NCBI Taxonomy" id="79200"/>
    <lineage>
        <taxon>Eukaryota</taxon>
        <taxon>Viridiplantae</taxon>
        <taxon>Streptophyta</taxon>
        <taxon>Embryophyta</taxon>
        <taxon>Tracheophyta</taxon>
        <taxon>Spermatophyta</taxon>
        <taxon>Magnoliopsida</taxon>
        <taxon>eudicotyledons</taxon>
        <taxon>Gunneridae</taxon>
        <taxon>Pentapetalae</taxon>
        <taxon>asterids</taxon>
        <taxon>campanulids</taxon>
        <taxon>Apiales</taxon>
        <taxon>Apiaceae</taxon>
        <taxon>Apioideae</taxon>
        <taxon>Scandiceae</taxon>
        <taxon>Daucinae</taxon>
        <taxon>Daucus</taxon>
        <taxon>Daucus sect. Daucus</taxon>
    </lineage>
</organism>
<dbReference type="Pfam" id="PF00651">
    <property type="entry name" value="BTB"/>
    <property type="match status" value="1"/>
</dbReference>
<dbReference type="PROSITE" id="PS50088">
    <property type="entry name" value="ANK_REPEAT"/>
    <property type="match status" value="1"/>
</dbReference>
<evidence type="ECO:0000259" key="15">
    <source>
        <dbReference type="PROSITE" id="PS50097"/>
    </source>
</evidence>
<dbReference type="EMBL" id="CP093343">
    <property type="protein sequence ID" value="WOG81614.1"/>
    <property type="molecule type" value="Genomic_DNA"/>
</dbReference>
<keyword evidence="5 13" id="KW-0863">Zinc-finger</keyword>
<dbReference type="InterPro" id="IPR044292">
    <property type="entry name" value="NPR"/>
</dbReference>
<evidence type="ECO:0000256" key="8">
    <source>
        <dbReference type="ARBA" id="ARBA00022833"/>
    </source>
</evidence>
<evidence type="ECO:0000256" key="12">
    <source>
        <dbReference type="PROSITE-ProRule" id="PRU00023"/>
    </source>
</evidence>
<keyword evidence="3" id="KW-0479">Metal-binding</keyword>
<dbReference type="GO" id="GO:0005634">
    <property type="term" value="C:nucleus"/>
    <property type="evidence" value="ECO:0007669"/>
    <property type="project" value="UniProtKB-SubCell"/>
</dbReference>
<evidence type="ECO:0000256" key="1">
    <source>
        <dbReference type="ARBA" id="ARBA00004123"/>
    </source>
</evidence>
<accession>A0AAF1AEG5</accession>
<dbReference type="SMART" id="SM00225">
    <property type="entry name" value="BTB"/>
    <property type="match status" value="1"/>
</dbReference>
<dbReference type="InterPro" id="IPR057250">
    <property type="entry name" value="Znf_C2HC_NPR-type"/>
</dbReference>
<reference evidence="17" key="2">
    <citation type="submission" date="2022-03" db="EMBL/GenBank/DDBJ databases">
        <title>Draft title - Genomic analysis of global carrot germplasm unveils the trajectory of domestication and the origin of high carotenoid orange carrot.</title>
        <authorList>
            <person name="Iorizzo M."/>
            <person name="Ellison S."/>
            <person name="Senalik D."/>
            <person name="Macko-Podgorni A."/>
            <person name="Grzebelus D."/>
            <person name="Bostan H."/>
            <person name="Rolling W."/>
            <person name="Curaba J."/>
            <person name="Simon P."/>
        </authorList>
    </citation>
    <scope>NUCLEOTIDE SEQUENCE</scope>
    <source>
        <tissue evidence="17">Leaf</tissue>
    </source>
</reference>
<reference evidence="17" key="1">
    <citation type="journal article" date="2016" name="Nat. Genet.">
        <title>A high-quality carrot genome assembly provides new insights into carotenoid accumulation and asterid genome evolution.</title>
        <authorList>
            <person name="Iorizzo M."/>
            <person name="Ellison S."/>
            <person name="Senalik D."/>
            <person name="Zeng P."/>
            <person name="Satapoomin P."/>
            <person name="Huang J."/>
            <person name="Bowman M."/>
            <person name="Iovene M."/>
            <person name="Sanseverino W."/>
            <person name="Cavagnaro P."/>
            <person name="Yildiz M."/>
            <person name="Macko-Podgorni A."/>
            <person name="Moranska E."/>
            <person name="Grzebelus E."/>
            <person name="Grzebelus D."/>
            <person name="Ashrafi H."/>
            <person name="Zheng Z."/>
            <person name="Cheng S."/>
            <person name="Spooner D."/>
            <person name="Van Deynze A."/>
            <person name="Simon P."/>
        </authorList>
    </citation>
    <scope>NUCLEOTIDE SEQUENCE</scope>
    <source>
        <tissue evidence="17">Leaf</tissue>
    </source>
</reference>
<keyword evidence="6" id="KW-0833">Ubl conjugation pathway</keyword>
<dbReference type="SUPFAM" id="SSF54695">
    <property type="entry name" value="POZ domain"/>
    <property type="match status" value="1"/>
</dbReference>
<dbReference type="FunFam" id="3.30.710.10:FF:000110">
    <property type="entry name" value="Regulatory protein NPR3"/>
    <property type="match status" value="1"/>
</dbReference>
<dbReference type="PROSITE" id="PS50297">
    <property type="entry name" value="ANK_REP_REGION"/>
    <property type="match status" value="1"/>
</dbReference>
<dbReference type="SMART" id="SM00248">
    <property type="entry name" value="ANK"/>
    <property type="match status" value="3"/>
</dbReference>
<dbReference type="Proteomes" id="UP000077755">
    <property type="component" value="Chromosome 1"/>
</dbReference>
<evidence type="ECO:0000256" key="7">
    <source>
        <dbReference type="ARBA" id="ARBA00022821"/>
    </source>
</evidence>
<keyword evidence="18" id="KW-1185">Reference proteome</keyword>
<feature type="compositionally biased region" description="Low complexity" evidence="14">
    <location>
        <begin position="8"/>
        <end position="19"/>
    </location>
</feature>
<protein>
    <recommendedName>
        <fullName evidence="19">Regulatory protein NPR3-like</fullName>
    </recommendedName>
</protein>
<evidence type="ECO:0000256" key="9">
    <source>
        <dbReference type="ARBA" id="ARBA00023043"/>
    </source>
</evidence>
<feature type="domain" description="C2HC NPR-type" evidence="16">
    <location>
        <begin position="141"/>
        <end position="155"/>
    </location>
</feature>
<feature type="region of interest" description="Disordered" evidence="14">
    <location>
        <begin position="1"/>
        <end position="20"/>
    </location>
</feature>